<dbReference type="FunFam" id="3.40.1190.10:FF:000001">
    <property type="entry name" value="UDP-N-acetylmuramate--L-alanine ligase"/>
    <property type="match status" value="1"/>
</dbReference>
<dbReference type="InterPro" id="IPR036565">
    <property type="entry name" value="Mur-like_cat_sf"/>
</dbReference>
<keyword evidence="12 14" id="KW-0961">Cell wall biogenesis/degradation</keyword>
<keyword evidence="6 14" id="KW-0132">Cell division</keyword>
<dbReference type="Proteomes" id="UP000515733">
    <property type="component" value="Chromosome"/>
</dbReference>
<feature type="binding site" evidence="14">
    <location>
        <begin position="112"/>
        <end position="118"/>
    </location>
    <ligand>
        <name>ATP</name>
        <dbReference type="ChEBI" id="CHEBI:30616"/>
    </ligand>
</feature>
<dbReference type="GO" id="GO:0008763">
    <property type="term" value="F:UDP-N-acetylmuramate-L-alanine ligase activity"/>
    <property type="evidence" value="ECO:0007669"/>
    <property type="project" value="UniProtKB-UniRule"/>
</dbReference>
<evidence type="ECO:0000313" key="18">
    <source>
        <dbReference type="EMBL" id="CAB1370238.1"/>
    </source>
</evidence>
<evidence type="ECO:0000256" key="13">
    <source>
        <dbReference type="ARBA" id="ARBA00047833"/>
    </source>
</evidence>
<evidence type="ECO:0000256" key="1">
    <source>
        <dbReference type="ARBA" id="ARBA00004496"/>
    </source>
</evidence>
<gene>
    <name evidence="14 18" type="primary">murC</name>
    <name evidence="18" type="ORF">DENOEST_3084</name>
</gene>
<dbReference type="PANTHER" id="PTHR43445">
    <property type="entry name" value="UDP-N-ACETYLMURAMATE--L-ALANINE LIGASE-RELATED"/>
    <property type="match status" value="1"/>
</dbReference>
<evidence type="ECO:0000256" key="9">
    <source>
        <dbReference type="ARBA" id="ARBA00022960"/>
    </source>
</evidence>
<keyword evidence="19" id="KW-1185">Reference proteome</keyword>
<evidence type="ECO:0000256" key="2">
    <source>
        <dbReference type="ARBA" id="ARBA00004752"/>
    </source>
</evidence>
<sequence length="464" mass="48869">MKHKVRRIHFVGIGGSGMSGIAEVLVNQGFQVSGSDLAEGAATRRLAGIGVPIGIGHDAARVTDVDAVVVSTAVKEDNPEVMAARERHVPVVPRAQMLAELMRFKQGIAIAGAHGKTTTTSLVASVLAGGGLDPTFVIGGRLNSVGANAALGQGDFLVAEADESDASFLFLSPVISVVTNIDADHMETYGHDFGRLKQAFVDFLHRLPFYGVAVLCLDDPHVREIMPRVSKQIITYGLAAEANVRAENIVADGGTMRFDCVRVNGSTVRFPVVLNLPGLHNVQNALAAIAVATEVGVPDALIVAALADFKGVGRRFQRYGEVPLASGGAFTLIDDYGHHPAEMAATLAAARGAFPGRRIVLAFQPHRYTRTRDCFEDFVKVLAEVDALLLAEVYAAGEAPIVAADSRSLARALRVAGRVEPLFVEDIADLPRVILETARDGDVVMTMGAGSIGAVSGKLARGEG</sequence>
<dbReference type="NCBIfam" id="TIGR01082">
    <property type="entry name" value="murC"/>
    <property type="match status" value="1"/>
</dbReference>
<dbReference type="InterPro" id="IPR050061">
    <property type="entry name" value="MurCDEF_pg_biosynth"/>
</dbReference>
<name>A0A6S6XYW3_9PROT</name>
<keyword evidence="4 14" id="KW-0963">Cytoplasm</keyword>
<comment type="function">
    <text evidence="14">Cell wall formation.</text>
</comment>
<dbReference type="Gene3D" id="3.40.1190.10">
    <property type="entry name" value="Mur-like, catalytic domain"/>
    <property type="match status" value="1"/>
</dbReference>
<dbReference type="EC" id="6.3.2.8" evidence="3 14"/>
<dbReference type="GO" id="GO:0008360">
    <property type="term" value="P:regulation of cell shape"/>
    <property type="evidence" value="ECO:0007669"/>
    <property type="project" value="UniProtKB-KW"/>
</dbReference>
<comment type="pathway">
    <text evidence="2 14">Cell wall biogenesis; peptidoglycan biosynthesis.</text>
</comment>
<keyword evidence="10 14" id="KW-0573">Peptidoglycan synthesis</keyword>
<evidence type="ECO:0000259" key="15">
    <source>
        <dbReference type="Pfam" id="PF01225"/>
    </source>
</evidence>
<dbReference type="InterPro" id="IPR005758">
    <property type="entry name" value="UDP-N-AcMur_Ala_ligase_MurC"/>
</dbReference>
<evidence type="ECO:0000256" key="5">
    <source>
        <dbReference type="ARBA" id="ARBA00022598"/>
    </source>
</evidence>
<dbReference type="GO" id="GO:0071555">
    <property type="term" value="P:cell wall organization"/>
    <property type="evidence" value="ECO:0007669"/>
    <property type="project" value="UniProtKB-KW"/>
</dbReference>
<dbReference type="InterPro" id="IPR036615">
    <property type="entry name" value="Mur_ligase_C_dom_sf"/>
</dbReference>
<feature type="domain" description="Mur ligase N-terminal catalytic" evidence="15">
    <location>
        <begin position="7"/>
        <end position="105"/>
    </location>
</feature>
<evidence type="ECO:0000256" key="12">
    <source>
        <dbReference type="ARBA" id="ARBA00023316"/>
    </source>
</evidence>
<keyword evidence="8 14" id="KW-0067">ATP-binding</keyword>
<dbReference type="GO" id="GO:0005737">
    <property type="term" value="C:cytoplasm"/>
    <property type="evidence" value="ECO:0007669"/>
    <property type="project" value="UniProtKB-SubCell"/>
</dbReference>
<keyword evidence="11 14" id="KW-0131">Cell cycle</keyword>
<dbReference type="InterPro" id="IPR004101">
    <property type="entry name" value="Mur_ligase_C"/>
</dbReference>
<evidence type="ECO:0000256" key="3">
    <source>
        <dbReference type="ARBA" id="ARBA00012211"/>
    </source>
</evidence>
<feature type="domain" description="Mur ligase C-terminal" evidence="16">
    <location>
        <begin position="314"/>
        <end position="450"/>
    </location>
</feature>
<dbReference type="SUPFAM" id="SSF53623">
    <property type="entry name" value="MurD-like peptide ligases, catalytic domain"/>
    <property type="match status" value="1"/>
</dbReference>
<comment type="catalytic activity">
    <reaction evidence="13 14">
        <text>UDP-N-acetyl-alpha-D-muramate + L-alanine + ATP = UDP-N-acetyl-alpha-D-muramoyl-L-alanine + ADP + phosphate + H(+)</text>
        <dbReference type="Rhea" id="RHEA:23372"/>
        <dbReference type="ChEBI" id="CHEBI:15378"/>
        <dbReference type="ChEBI" id="CHEBI:30616"/>
        <dbReference type="ChEBI" id="CHEBI:43474"/>
        <dbReference type="ChEBI" id="CHEBI:57972"/>
        <dbReference type="ChEBI" id="CHEBI:70757"/>
        <dbReference type="ChEBI" id="CHEBI:83898"/>
        <dbReference type="ChEBI" id="CHEBI:456216"/>
        <dbReference type="EC" id="6.3.2.8"/>
    </reaction>
</comment>
<evidence type="ECO:0000256" key="14">
    <source>
        <dbReference type="HAMAP-Rule" id="MF_00046"/>
    </source>
</evidence>
<protein>
    <recommendedName>
        <fullName evidence="3 14">UDP-N-acetylmuramate--L-alanine ligase</fullName>
        <ecNumber evidence="3 14">6.3.2.8</ecNumber>
    </recommendedName>
    <alternativeName>
        <fullName evidence="14">UDP-N-acetylmuramoyl-L-alanine synthetase</fullName>
    </alternativeName>
</protein>
<dbReference type="PANTHER" id="PTHR43445:SF3">
    <property type="entry name" value="UDP-N-ACETYLMURAMATE--L-ALANINE LIGASE"/>
    <property type="match status" value="1"/>
</dbReference>
<dbReference type="InterPro" id="IPR000713">
    <property type="entry name" value="Mur_ligase_N"/>
</dbReference>
<evidence type="ECO:0000259" key="17">
    <source>
        <dbReference type="Pfam" id="PF08245"/>
    </source>
</evidence>
<dbReference type="GO" id="GO:0009252">
    <property type="term" value="P:peptidoglycan biosynthetic process"/>
    <property type="evidence" value="ECO:0007669"/>
    <property type="project" value="UniProtKB-UniRule"/>
</dbReference>
<evidence type="ECO:0000256" key="7">
    <source>
        <dbReference type="ARBA" id="ARBA00022741"/>
    </source>
</evidence>
<dbReference type="SUPFAM" id="SSF51984">
    <property type="entry name" value="MurCD N-terminal domain"/>
    <property type="match status" value="1"/>
</dbReference>
<reference evidence="18 19" key="1">
    <citation type="submission" date="2020-03" db="EMBL/GenBank/DDBJ databases">
        <authorList>
            <consortium name="Genoscope - CEA"/>
            <person name="William W."/>
        </authorList>
    </citation>
    <scope>NUCLEOTIDE SEQUENCE [LARGE SCALE GENOMIC DNA]</scope>
    <source>
        <strain evidence="19">DSM 16959</strain>
    </source>
</reference>
<dbReference type="AlphaFoldDB" id="A0A6S6XYW3"/>
<dbReference type="InterPro" id="IPR013221">
    <property type="entry name" value="Mur_ligase_cen"/>
</dbReference>
<dbReference type="SUPFAM" id="SSF53244">
    <property type="entry name" value="MurD-like peptide ligases, peptide-binding domain"/>
    <property type="match status" value="1"/>
</dbReference>
<evidence type="ECO:0000256" key="8">
    <source>
        <dbReference type="ARBA" id="ARBA00022840"/>
    </source>
</evidence>
<dbReference type="Pfam" id="PF02875">
    <property type="entry name" value="Mur_ligase_C"/>
    <property type="match status" value="1"/>
</dbReference>
<keyword evidence="7 14" id="KW-0547">Nucleotide-binding</keyword>
<dbReference type="GO" id="GO:0051301">
    <property type="term" value="P:cell division"/>
    <property type="evidence" value="ECO:0007669"/>
    <property type="project" value="UniProtKB-KW"/>
</dbReference>
<feature type="domain" description="Mur ligase central" evidence="17">
    <location>
        <begin position="110"/>
        <end position="292"/>
    </location>
</feature>
<dbReference type="OrthoDB" id="9804126at2"/>
<dbReference type="HAMAP" id="MF_00046">
    <property type="entry name" value="MurC"/>
    <property type="match status" value="1"/>
</dbReference>
<comment type="similarity">
    <text evidence="14">Belongs to the MurCDEF family.</text>
</comment>
<dbReference type="Gene3D" id="3.40.50.720">
    <property type="entry name" value="NAD(P)-binding Rossmann-like Domain"/>
    <property type="match status" value="1"/>
</dbReference>
<evidence type="ECO:0000256" key="4">
    <source>
        <dbReference type="ARBA" id="ARBA00022490"/>
    </source>
</evidence>
<dbReference type="RefSeq" id="WP_145770777.1">
    <property type="nucleotide sequence ID" value="NZ_LR778301.1"/>
</dbReference>
<dbReference type="Pfam" id="PF08245">
    <property type="entry name" value="Mur_ligase_M"/>
    <property type="match status" value="1"/>
</dbReference>
<organism evidence="18 19">
    <name type="scientific">Denitratisoma oestradiolicum</name>
    <dbReference type="NCBI Taxonomy" id="311182"/>
    <lineage>
        <taxon>Bacteria</taxon>
        <taxon>Pseudomonadati</taxon>
        <taxon>Pseudomonadota</taxon>
        <taxon>Betaproteobacteria</taxon>
        <taxon>Nitrosomonadales</taxon>
        <taxon>Sterolibacteriaceae</taxon>
        <taxon>Denitratisoma</taxon>
    </lineage>
</organism>
<proteinExistence type="inferred from homology"/>
<dbReference type="Gene3D" id="3.90.190.20">
    <property type="entry name" value="Mur ligase, C-terminal domain"/>
    <property type="match status" value="1"/>
</dbReference>
<dbReference type="EMBL" id="LR778301">
    <property type="protein sequence ID" value="CAB1370238.1"/>
    <property type="molecule type" value="Genomic_DNA"/>
</dbReference>
<keyword evidence="5 14" id="KW-0436">Ligase</keyword>
<evidence type="ECO:0000259" key="16">
    <source>
        <dbReference type="Pfam" id="PF02875"/>
    </source>
</evidence>
<evidence type="ECO:0000313" key="19">
    <source>
        <dbReference type="Proteomes" id="UP000515733"/>
    </source>
</evidence>
<dbReference type="KEGG" id="doe:DENOEST_3084"/>
<comment type="subcellular location">
    <subcellularLocation>
        <location evidence="1 14">Cytoplasm</location>
    </subcellularLocation>
</comment>
<dbReference type="GO" id="GO:0005524">
    <property type="term" value="F:ATP binding"/>
    <property type="evidence" value="ECO:0007669"/>
    <property type="project" value="UniProtKB-UniRule"/>
</dbReference>
<dbReference type="UniPathway" id="UPA00219"/>
<accession>A0A6S6XYW3</accession>
<evidence type="ECO:0000256" key="11">
    <source>
        <dbReference type="ARBA" id="ARBA00023306"/>
    </source>
</evidence>
<evidence type="ECO:0000256" key="6">
    <source>
        <dbReference type="ARBA" id="ARBA00022618"/>
    </source>
</evidence>
<evidence type="ECO:0000256" key="10">
    <source>
        <dbReference type="ARBA" id="ARBA00022984"/>
    </source>
</evidence>
<dbReference type="Pfam" id="PF01225">
    <property type="entry name" value="Mur_ligase"/>
    <property type="match status" value="1"/>
</dbReference>
<keyword evidence="9 14" id="KW-0133">Cell shape</keyword>